<evidence type="ECO:0000256" key="5">
    <source>
        <dbReference type="SAM" id="Phobius"/>
    </source>
</evidence>
<dbReference type="Proteomes" id="UP000053405">
    <property type="component" value="Unassembled WGS sequence"/>
</dbReference>
<evidence type="ECO:0000256" key="2">
    <source>
        <dbReference type="ARBA" id="ARBA00022692"/>
    </source>
</evidence>
<evidence type="ECO:0000259" key="6">
    <source>
        <dbReference type="PROSITE" id="PS50850"/>
    </source>
</evidence>
<dbReference type="Gene3D" id="1.20.1250.20">
    <property type="entry name" value="MFS general substrate transporter like domains"/>
    <property type="match status" value="1"/>
</dbReference>
<gene>
    <name evidence="7" type="ORF">GOHSU_04_00320</name>
</gene>
<keyword evidence="8" id="KW-1185">Reference proteome</keyword>
<dbReference type="OrthoDB" id="9776171at2"/>
<dbReference type="GO" id="GO:0005886">
    <property type="term" value="C:plasma membrane"/>
    <property type="evidence" value="ECO:0007669"/>
    <property type="project" value="UniProtKB-SubCell"/>
</dbReference>
<reference evidence="7 8" key="1">
    <citation type="submission" date="2012-12" db="EMBL/GenBank/DDBJ databases">
        <title>Whole genome shotgun sequence of Gordonia hirsuta NBRC 16056.</title>
        <authorList>
            <person name="Isaki-Nakamura S."/>
            <person name="Hosoyama A."/>
            <person name="Tsuchikane K."/>
            <person name="Katsumata H."/>
            <person name="Baba S."/>
            <person name="Yamazaki S."/>
            <person name="Fujita N."/>
        </authorList>
    </citation>
    <scope>NUCLEOTIDE SEQUENCE [LARGE SCALE GENOMIC DNA]</scope>
    <source>
        <strain evidence="7 8">NBRC 16056</strain>
    </source>
</reference>
<feature type="transmembrane region" description="Helical" evidence="5">
    <location>
        <begin position="328"/>
        <end position="356"/>
    </location>
</feature>
<dbReference type="SUPFAM" id="SSF103473">
    <property type="entry name" value="MFS general substrate transporter"/>
    <property type="match status" value="1"/>
</dbReference>
<proteinExistence type="predicted"/>
<feature type="transmembrane region" description="Helical" evidence="5">
    <location>
        <begin position="182"/>
        <end position="207"/>
    </location>
</feature>
<evidence type="ECO:0000256" key="3">
    <source>
        <dbReference type="ARBA" id="ARBA00022989"/>
    </source>
</evidence>
<dbReference type="InterPro" id="IPR020846">
    <property type="entry name" value="MFS_dom"/>
</dbReference>
<name>L7L812_9ACTN</name>
<dbReference type="STRING" id="1121927.GOHSU_04_00320"/>
<evidence type="ECO:0000313" key="7">
    <source>
        <dbReference type="EMBL" id="GAC56163.1"/>
    </source>
</evidence>
<keyword evidence="4 5" id="KW-0472">Membrane</keyword>
<evidence type="ECO:0000256" key="4">
    <source>
        <dbReference type="ARBA" id="ARBA00023136"/>
    </source>
</evidence>
<feature type="transmembrane region" description="Helical" evidence="5">
    <location>
        <begin position="118"/>
        <end position="139"/>
    </location>
</feature>
<feature type="transmembrane region" description="Helical" evidence="5">
    <location>
        <begin position="92"/>
        <end position="112"/>
    </location>
</feature>
<dbReference type="eggNOG" id="COG2814">
    <property type="taxonomic scope" value="Bacteria"/>
</dbReference>
<organism evidence="7 8">
    <name type="scientific">Gordonia hirsuta DSM 44140 = NBRC 16056</name>
    <dbReference type="NCBI Taxonomy" id="1121927"/>
    <lineage>
        <taxon>Bacteria</taxon>
        <taxon>Bacillati</taxon>
        <taxon>Actinomycetota</taxon>
        <taxon>Actinomycetes</taxon>
        <taxon>Mycobacteriales</taxon>
        <taxon>Gordoniaceae</taxon>
        <taxon>Gordonia</taxon>
    </lineage>
</organism>
<feature type="transmembrane region" description="Helical" evidence="5">
    <location>
        <begin position="271"/>
        <end position="290"/>
    </location>
</feature>
<evidence type="ECO:0000313" key="8">
    <source>
        <dbReference type="Proteomes" id="UP000053405"/>
    </source>
</evidence>
<dbReference type="GO" id="GO:0022857">
    <property type="term" value="F:transmembrane transporter activity"/>
    <property type="evidence" value="ECO:0007669"/>
    <property type="project" value="InterPro"/>
</dbReference>
<dbReference type="InterPro" id="IPR036259">
    <property type="entry name" value="MFS_trans_sf"/>
</dbReference>
<feature type="transmembrane region" description="Helical" evidence="5">
    <location>
        <begin position="302"/>
        <end position="322"/>
    </location>
</feature>
<dbReference type="Pfam" id="PF07690">
    <property type="entry name" value="MFS_1"/>
    <property type="match status" value="1"/>
</dbReference>
<sequence length="428" mass="42966">MNRSVVTTPAAPLHPLEIERVQRRTLSVVIGSQILGGAGLSAGVSVGALLAKDMLGSDALTGLPAALFTLGSALAAFGVGRIAQHRGRRTGLALGFGAGAVGAVGIVVAATVDSIPLLLIALLIYGAGTATNLQARYAGTDLALPNRRGKAISVSLAATTLGAVAGPNLISPLGRLADALGIPVLAGPFLLAAVAFGAAGLFFWALLRPDPYLLARRLVDDPGSADAAEVAATRPRSDRYIGAAVMVTTQIVMVAVMTMTPVHMVDNGHGLGAVGVVIGLHIGAMYLPSLVTGPLVDRVGRLPMAVAASATLVLAAILAALSPAESTGLLITALILLGLGWNFGLISGTALVVDATGTLERPKVQGSIDVLIALSGAAAGALAGVLMAGFGFSMVGYVGAVVALALLPVLWWARSGHTNDARAVKVVR</sequence>
<dbReference type="PANTHER" id="PTHR23534">
    <property type="entry name" value="MFS PERMEASE"/>
    <property type="match status" value="1"/>
</dbReference>
<feature type="transmembrane region" description="Helical" evidence="5">
    <location>
        <begin position="62"/>
        <end position="80"/>
    </location>
</feature>
<dbReference type="AlphaFoldDB" id="L7L812"/>
<feature type="domain" description="Major facilitator superfamily (MFS) profile" evidence="6">
    <location>
        <begin position="25"/>
        <end position="417"/>
    </location>
</feature>
<dbReference type="RefSeq" id="WP_005935849.1">
    <property type="nucleotide sequence ID" value="NZ_ATVK01000041.1"/>
</dbReference>
<feature type="transmembrane region" description="Helical" evidence="5">
    <location>
        <begin position="26"/>
        <end position="50"/>
    </location>
</feature>
<accession>L7L812</accession>
<dbReference type="InterPro" id="IPR011701">
    <property type="entry name" value="MFS"/>
</dbReference>
<feature type="transmembrane region" description="Helical" evidence="5">
    <location>
        <begin position="368"/>
        <end position="388"/>
    </location>
</feature>
<comment type="caution">
    <text evidence="7">The sequence shown here is derived from an EMBL/GenBank/DDBJ whole genome shotgun (WGS) entry which is preliminary data.</text>
</comment>
<protein>
    <recommendedName>
        <fullName evidence="6">Major facilitator superfamily (MFS) profile domain-containing protein</fullName>
    </recommendedName>
</protein>
<keyword evidence="2 5" id="KW-0812">Transmembrane</keyword>
<evidence type="ECO:0000256" key="1">
    <source>
        <dbReference type="ARBA" id="ARBA00004651"/>
    </source>
</evidence>
<comment type="subcellular location">
    <subcellularLocation>
        <location evidence="1">Cell membrane</location>
        <topology evidence="1">Multi-pass membrane protein</topology>
    </subcellularLocation>
</comment>
<feature type="transmembrane region" description="Helical" evidence="5">
    <location>
        <begin position="151"/>
        <end position="170"/>
    </location>
</feature>
<keyword evidence="3 5" id="KW-1133">Transmembrane helix</keyword>
<dbReference type="PANTHER" id="PTHR23534:SF1">
    <property type="entry name" value="MAJOR FACILITATOR SUPERFAMILY PROTEIN"/>
    <property type="match status" value="1"/>
</dbReference>
<feature type="transmembrane region" description="Helical" evidence="5">
    <location>
        <begin position="240"/>
        <end position="259"/>
    </location>
</feature>
<dbReference type="PROSITE" id="PS50850">
    <property type="entry name" value="MFS"/>
    <property type="match status" value="1"/>
</dbReference>
<dbReference type="EMBL" id="BANT01000004">
    <property type="protein sequence ID" value="GAC56163.1"/>
    <property type="molecule type" value="Genomic_DNA"/>
</dbReference>
<feature type="transmembrane region" description="Helical" evidence="5">
    <location>
        <begin position="394"/>
        <end position="413"/>
    </location>
</feature>